<evidence type="ECO:0000256" key="5">
    <source>
        <dbReference type="ARBA" id="ARBA00022691"/>
    </source>
</evidence>
<dbReference type="GO" id="GO:0032259">
    <property type="term" value="P:methylation"/>
    <property type="evidence" value="ECO:0007669"/>
    <property type="project" value="UniProtKB-KW"/>
</dbReference>
<comment type="pathway">
    <text evidence="7">Porphyrin-containing compound metabolism; siroheme biosynthesis; precorrin-2 from uroporphyrinogen III: step 1/1.</text>
</comment>
<feature type="domain" description="Tetrapyrrole methylase" evidence="8">
    <location>
        <begin position="5"/>
        <end position="220"/>
    </location>
</feature>
<dbReference type="PANTHER" id="PTHR45790:SF3">
    <property type="entry name" value="S-ADENOSYL-L-METHIONINE-DEPENDENT UROPORPHYRINOGEN III METHYLTRANSFERASE, CHLOROPLASTIC"/>
    <property type="match status" value="1"/>
</dbReference>
<dbReference type="KEGG" id="cts:Ctha_2224"/>
<dbReference type="RefSeq" id="WP_012500758.1">
    <property type="nucleotide sequence ID" value="NC_011026.1"/>
</dbReference>
<keyword evidence="4 9" id="KW-0808">Transferase</keyword>
<proteinExistence type="inferred from homology"/>
<evidence type="ECO:0000256" key="4">
    <source>
        <dbReference type="ARBA" id="ARBA00022679"/>
    </source>
</evidence>
<dbReference type="CDD" id="cd11642">
    <property type="entry name" value="SUMT"/>
    <property type="match status" value="1"/>
</dbReference>
<keyword evidence="5" id="KW-0949">S-adenosyl-L-methionine</keyword>
<protein>
    <recommendedName>
        <fullName evidence="2">uroporphyrinogen-III C-methyltransferase</fullName>
        <ecNumber evidence="2">2.1.1.107</ecNumber>
    </recommendedName>
</protein>
<dbReference type="Proteomes" id="UP000001208">
    <property type="component" value="Chromosome"/>
</dbReference>
<evidence type="ECO:0000313" key="9">
    <source>
        <dbReference type="EMBL" id="ACF14675.1"/>
    </source>
</evidence>
<dbReference type="AlphaFoldDB" id="B3QW21"/>
<dbReference type="InterPro" id="IPR014776">
    <property type="entry name" value="4pyrrole_Mease_sub2"/>
</dbReference>
<keyword evidence="3 9" id="KW-0489">Methyltransferase</keyword>
<organism evidence="9 10">
    <name type="scientific">Chloroherpeton thalassium (strain ATCC 35110 / GB-78)</name>
    <dbReference type="NCBI Taxonomy" id="517418"/>
    <lineage>
        <taxon>Bacteria</taxon>
        <taxon>Pseudomonadati</taxon>
        <taxon>Chlorobiota</taxon>
        <taxon>Chlorobiia</taxon>
        <taxon>Chlorobiales</taxon>
        <taxon>Chloroherpetonaceae</taxon>
        <taxon>Chloroherpeton</taxon>
    </lineage>
</organism>
<dbReference type="STRING" id="517418.Ctha_2224"/>
<dbReference type="InterPro" id="IPR000878">
    <property type="entry name" value="4pyrrol_Mease"/>
</dbReference>
<keyword evidence="6" id="KW-0627">Porphyrin biosynthesis</keyword>
<dbReference type="NCBIfam" id="TIGR01469">
    <property type="entry name" value="cobA_cysG_Cterm"/>
    <property type="match status" value="1"/>
</dbReference>
<evidence type="ECO:0000256" key="1">
    <source>
        <dbReference type="ARBA" id="ARBA00005879"/>
    </source>
</evidence>
<dbReference type="InterPro" id="IPR006366">
    <property type="entry name" value="CobA/CysG_C"/>
</dbReference>
<dbReference type="InterPro" id="IPR014777">
    <property type="entry name" value="4pyrrole_Mease_sub1"/>
</dbReference>
<name>B3QW21_CHLT3</name>
<sequence>MVKGKVSIVGAGPGDPELLTLKAHRRLKEAEVVLHDSLISQGIMDFIPESATKIYVGKRLGDKQDQSVRQNEINRLLVSHALEGKRCVRLKSGDPFIFGRGVEEVRALLKHNIDVEVIPGISAGIAAANLCHIPITERYKSSSVLFCTGHTAEYTLEHLEAVALLMKAGTPLVLYMGLKNLEHVAAKLISVGVPCETPVCAVSRVSYPDQEMICGTLETIAQTLAQTDLKTPAIFLMGKHAQPTEVLLSQTIQNGLTNER</sequence>
<dbReference type="Gene3D" id="3.30.950.10">
    <property type="entry name" value="Methyltransferase, Cobalt-precorrin-4 Transmethylase, Domain 2"/>
    <property type="match status" value="1"/>
</dbReference>
<dbReference type="InterPro" id="IPR050161">
    <property type="entry name" value="Siro_Cobalamin_biosynth"/>
</dbReference>
<dbReference type="SUPFAM" id="SSF53790">
    <property type="entry name" value="Tetrapyrrole methylase"/>
    <property type="match status" value="1"/>
</dbReference>
<evidence type="ECO:0000256" key="7">
    <source>
        <dbReference type="ARBA" id="ARBA00025705"/>
    </source>
</evidence>
<gene>
    <name evidence="9" type="ordered locus">Ctha_2224</name>
</gene>
<reference evidence="9 10" key="1">
    <citation type="submission" date="2008-06" db="EMBL/GenBank/DDBJ databases">
        <title>Complete sequence of Chloroherpeton thalassium ATCC 35110.</title>
        <authorList>
            <consortium name="US DOE Joint Genome Institute"/>
            <person name="Lucas S."/>
            <person name="Copeland A."/>
            <person name="Lapidus A."/>
            <person name="Glavina del Rio T."/>
            <person name="Dalin E."/>
            <person name="Tice H."/>
            <person name="Bruce D."/>
            <person name="Goodwin L."/>
            <person name="Pitluck S."/>
            <person name="Schmutz J."/>
            <person name="Larimer F."/>
            <person name="Land M."/>
            <person name="Hauser L."/>
            <person name="Kyrpides N."/>
            <person name="Mikhailova N."/>
            <person name="Liu Z."/>
            <person name="Li T."/>
            <person name="Zhao F."/>
            <person name="Overmann J."/>
            <person name="Bryant D.A."/>
            <person name="Richardson P."/>
        </authorList>
    </citation>
    <scope>NUCLEOTIDE SEQUENCE [LARGE SCALE GENOMIC DNA]</scope>
    <source>
        <strain evidence="10">ATCC 35110 / GB-78</strain>
    </source>
</reference>
<evidence type="ECO:0000259" key="8">
    <source>
        <dbReference type="Pfam" id="PF00590"/>
    </source>
</evidence>
<dbReference type="GO" id="GO:0004851">
    <property type="term" value="F:uroporphyrin-III C-methyltransferase activity"/>
    <property type="evidence" value="ECO:0007669"/>
    <property type="project" value="UniProtKB-EC"/>
</dbReference>
<evidence type="ECO:0000256" key="3">
    <source>
        <dbReference type="ARBA" id="ARBA00022603"/>
    </source>
</evidence>
<keyword evidence="10" id="KW-1185">Reference proteome</keyword>
<dbReference type="Pfam" id="PF00590">
    <property type="entry name" value="TP_methylase"/>
    <property type="match status" value="1"/>
</dbReference>
<dbReference type="EC" id="2.1.1.107" evidence="2"/>
<dbReference type="Gene3D" id="3.40.1010.10">
    <property type="entry name" value="Cobalt-precorrin-4 Transmethylase, Domain 1"/>
    <property type="match status" value="1"/>
</dbReference>
<dbReference type="OrthoDB" id="9815856at2"/>
<evidence type="ECO:0000256" key="2">
    <source>
        <dbReference type="ARBA" id="ARBA00012162"/>
    </source>
</evidence>
<dbReference type="EMBL" id="CP001100">
    <property type="protein sequence ID" value="ACF14675.1"/>
    <property type="molecule type" value="Genomic_DNA"/>
</dbReference>
<dbReference type="InterPro" id="IPR035996">
    <property type="entry name" value="4pyrrol_Methylase_sf"/>
</dbReference>
<dbReference type="FunFam" id="3.40.1010.10:FF:000001">
    <property type="entry name" value="Siroheme synthase"/>
    <property type="match status" value="1"/>
</dbReference>
<comment type="similarity">
    <text evidence="1">Belongs to the precorrin methyltransferase family.</text>
</comment>
<accession>B3QW21</accession>
<evidence type="ECO:0000256" key="6">
    <source>
        <dbReference type="ARBA" id="ARBA00023244"/>
    </source>
</evidence>
<dbReference type="InterPro" id="IPR003043">
    <property type="entry name" value="Uropor_MeTrfase_CS"/>
</dbReference>
<dbReference type="HOGENOM" id="CLU_011276_7_0_10"/>
<evidence type="ECO:0000313" key="10">
    <source>
        <dbReference type="Proteomes" id="UP000001208"/>
    </source>
</evidence>
<dbReference type="PANTHER" id="PTHR45790">
    <property type="entry name" value="SIROHEME SYNTHASE-RELATED"/>
    <property type="match status" value="1"/>
</dbReference>
<dbReference type="PROSITE" id="PS00839">
    <property type="entry name" value="SUMT_1"/>
    <property type="match status" value="1"/>
</dbReference>
<dbReference type="NCBIfam" id="NF004790">
    <property type="entry name" value="PRK06136.1"/>
    <property type="match status" value="1"/>
</dbReference>
<dbReference type="eggNOG" id="COG0007">
    <property type="taxonomic scope" value="Bacteria"/>
</dbReference>
<dbReference type="GO" id="GO:0019354">
    <property type="term" value="P:siroheme biosynthetic process"/>
    <property type="evidence" value="ECO:0007669"/>
    <property type="project" value="InterPro"/>
</dbReference>